<feature type="signal peptide" evidence="2">
    <location>
        <begin position="1"/>
        <end position="23"/>
    </location>
</feature>
<evidence type="ECO:0000313" key="3">
    <source>
        <dbReference type="EMBL" id="MBE1458877.1"/>
    </source>
</evidence>
<organism evidence="3 4">
    <name type="scientific">Nocardiopsis terrae</name>
    <dbReference type="NCBI Taxonomy" id="372655"/>
    <lineage>
        <taxon>Bacteria</taxon>
        <taxon>Bacillati</taxon>
        <taxon>Actinomycetota</taxon>
        <taxon>Actinomycetes</taxon>
        <taxon>Streptosporangiales</taxon>
        <taxon>Nocardiopsidaceae</taxon>
        <taxon>Nocardiopsis</taxon>
    </lineage>
</organism>
<dbReference type="PROSITE" id="PS51257">
    <property type="entry name" value="PROKAR_LIPOPROTEIN"/>
    <property type="match status" value="1"/>
</dbReference>
<dbReference type="EMBL" id="JADBDY010000001">
    <property type="protein sequence ID" value="MBE1458877.1"/>
    <property type="molecule type" value="Genomic_DNA"/>
</dbReference>
<evidence type="ECO:0008006" key="5">
    <source>
        <dbReference type="Google" id="ProtNLM"/>
    </source>
</evidence>
<keyword evidence="2" id="KW-0732">Signal</keyword>
<dbReference type="Proteomes" id="UP000598217">
    <property type="component" value="Unassembled WGS sequence"/>
</dbReference>
<evidence type="ECO:0000313" key="4">
    <source>
        <dbReference type="Proteomes" id="UP000598217"/>
    </source>
</evidence>
<protein>
    <recommendedName>
        <fullName evidence="5">Lipoprotein</fullName>
    </recommendedName>
</protein>
<gene>
    <name evidence="3" type="ORF">H4W79_003091</name>
</gene>
<proteinExistence type="predicted"/>
<feature type="region of interest" description="Disordered" evidence="1">
    <location>
        <begin position="239"/>
        <end position="281"/>
    </location>
</feature>
<feature type="chain" id="PRO_5047327839" description="Lipoprotein" evidence="2">
    <location>
        <begin position="24"/>
        <end position="281"/>
    </location>
</feature>
<accession>A0ABR9HIN2</accession>
<reference evidence="3 4" key="1">
    <citation type="submission" date="2020-10" db="EMBL/GenBank/DDBJ databases">
        <title>Sequencing the genomes of 1000 actinobacteria strains.</title>
        <authorList>
            <person name="Klenk H.-P."/>
        </authorList>
    </citation>
    <scope>NUCLEOTIDE SEQUENCE [LARGE SCALE GENOMIC DNA]</scope>
    <source>
        <strain evidence="3 4">DSM 45157</strain>
    </source>
</reference>
<evidence type="ECO:0000256" key="2">
    <source>
        <dbReference type="SAM" id="SignalP"/>
    </source>
</evidence>
<feature type="compositionally biased region" description="Basic and acidic residues" evidence="1">
    <location>
        <begin position="245"/>
        <end position="256"/>
    </location>
</feature>
<dbReference type="RefSeq" id="WP_191271821.1">
    <property type="nucleotide sequence ID" value="NZ_BMXJ01000005.1"/>
</dbReference>
<name>A0ABR9HIN2_9ACTN</name>
<comment type="caution">
    <text evidence="3">The sequence shown here is derived from an EMBL/GenBank/DDBJ whole genome shotgun (WGS) entry which is preliminary data.</text>
</comment>
<keyword evidence="4" id="KW-1185">Reference proteome</keyword>
<evidence type="ECO:0000256" key="1">
    <source>
        <dbReference type="SAM" id="MobiDB-lite"/>
    </source>
</evidence>
<sequence length="281" mass="30824">MSSPARLALCTAVSAALTLTACAPLQDFLDGAAPTPLSEVSVPLVDRVDRDDPFGGTEAEDYAEGFDVPEASTVGPYPSGRVQEAYETTRDFMEAVYLDRDAVFGEDNSAFTALLTDQSLAWYMEHHGHEDPELDTRSIPFNLAPGTAEPIGDVVKVDGRMRAEEADDEYGQDYLAVRTEYTIVHPVARPGEPVSVRLVTSHYGEVSFYDNGDGTWEVFPNWWRFVGPTHCLLDEHTFTPAYPDEEPRGERPRGVPDDPYDLEDGPAADGAENECGAIRDT</sequence>